<evidence type="ECO:0000256" key="1">
    <source>
        <dbReference type="SAM" id="MobiDB-lite"/>
    </source>
</evidence>
<accession>A0ABD3GAU8</accession>
<protein>
    <submittedName>
        <fullName evidence="2">Uncharacterized protein</fullName>
    </submittedName>
</protein>
<reference evidence="2 3" key="1">
    <citation type="submission" date="2024-09" db="EMBL/GenBank/DDBJ databases">
        <title>Chromosome-scale assembly of Riccia sorocarpa.</title>
        <authorList>
            <person name="Paukszto L."/>
        </authorList>
    </citation>
    <scope>NUCLEOTIDE SEQUENCE [LARGE SCALE GENOMIC DNA]</scope>
    <source>
        <strain evidence="2">LP-2024</strain>
        <tissue evidence="2">Aerial parts of the thallus</tissue>
    </source>
</reference>
<dbReference type="Proteomes" id="UP001633002">
    <property type="component" value="Unassembled WGS sequence"/>
</dbReference>
<feature type="compositionally biased region" description="Acidic residues" evidence="1">
    <location>
        <begin position="166"/>
        <end position="176"/>
    </location>
</feature>
<dbReference type="AlphaFoldDB" id="A0ABD3GAU8"/>
<feature type="compositionally biased region" description="Basic and acidic residues" evidence="1">
    <location>
        <begin position="299"/>
        <end position="311"/>
    </location>
</feature>
<name>A0ABD3GAU8_9MARC</name>
<feature type="region of interest" description="Disordered" evidence="1">
    <location>
        <begin position="30"/>
        <end position="258"/>
    </location>
</feature>
<feature type="compositionally biased region" description="Polar residues" evidence="1">
    <location>
        <begin position="57"/>
        <end position="73"/>
    </location>
</feature>
<feature type="compositionally biased region" description="Basic and acidic residues" evidence="1">
    <location>
        <begin position="106"/>
        <end position="135"/>
    </location>
</feature>
<feature type="region of interest" description="Disordered" evidence="1">
    <location>
        <begin position="289"/>
        <end position="319"/>
    </location>
</feature>
<dbReference type="EMBL" id="JBJQOH010000008">
    <property type="protein sequence ID" value="KAL3675011.1"/>
    <property type="molecule type" value="Genomic_DNA"/>
</dbReference>
<evidence type="ECO:0000313" key="3">
    <source>
        <dbReference type="Proteomes" id="UP001633002"/>
    </source>
</evidence>
<feature type="compositionally biased region" description="Basic and acidic residues" evidence="1">
    <location>
        <begin position="181"/>
        <end position="207"/>
    </location>
</feature>
<keyword evidence="3" id="KW-1185">Reference proteome</keyword>
<sequence>MGERPGESPYDRVLRGFEAAREKLVRNNASRGLSAFSGGSDGGKATYMRDQVPAQGETVSQQQRLPITVQDNITSSSETRHEHEREADVEDFPPLIRGEASSSRAVRPDGQRMQENGRKDNRVQMEGEQHGDEIKTVAGSVKEPDGSPSRRSERHQLKLKDKLTEEQTDTQEEEAISDSQETTKREGADTGDQEESKQLEGLEDETRAGPLAMVLRTPDKWADVAEEEMADQGARGIKGRPMDPNSTPDKGNKTKHRVLQGRSLNYQKVDTFSQLVTGAVDPIDGAANVQDGIEEDDPPDRGRKIPRDPNKPVELGEETEASIEEIKLVEVVPKETEGSQGREQRVPITNFSSYTPLWME</sequence>
<organism evidence="2 3">
    <name type="scientific">Riccia sorocarpa</name>
    <dbReference type="NCBI Taxonomy" id="122646"/>
    <lineage>
        <taxon>Eukaryota</taxon>
        <taxon>Viridiplantae</taxon>
        <taxon>Streptophyta</taxon>
        <taxon>Embryophyta</taxon>
        <taxon>Marchantiophyta</taxon>
        <taxon>Marchantiopsida</taxon>
        <taxon>Marchantiidae</taxon>
        <taxon>Marchantiales</taxon>
        <taxon>Ricciaceae</taxon>
        <taxon>Riccia</taxon>
    </lineage>
</organism>
<feature type="compositionally biased region" description="Basic and acidic residues" evidence="1">
    <location>
        <begin position="334"/>
        <end position="345"/>
    </location>
</feature>
<evidence type="ECO:0000313" key="2">
    <source>
        <dbReference type="EMBL" id="KAL3675011.1"/>
    </source>
</evidence>
<proteinExistence type="predicted"/>
<feature type="compositionally biased region" description="Basic and acidic residues" evidence="1">
    <location>
        <begin position="142"/>
        <end position="165"/>
    </location>
</feature>
<feature type="compositionally biased region" description="Polar residues" evidence="1">
    <location>
        <begin position="347"/>
        <end position="360"/>
    </location>
</feature>
<feature type="region of interest" description="Disordered" evidence="1">
    <location>
        <begin position="334"/>
        <end position="360"/>
    </location>
</feature>
<comment type="caution">
    <text evidence="2">The sequence shown here is derived from an EMBL/GenBank/DDBJ whole genome shotgun (WGS) entry which is preliminary data.</text>
</comment>
<gene>
    <name evidence="2" type="ORF">R1sor_024959</name>
</gene>